<keyword evidence="1" id="KW-0732">Signal</keyword>
<feature type="signal peptide" evidence="1">
    <location>
        <begin position="1"/>
        <end position="20"/>
    </location>
</feature>
<protein>
    <submittedName>
        <fullName evidence="2">Uncharacterized protein</fullName>
    </submittedName>
</protein>
<proteinExistence type="predicted"/>
<keyword evidence="3" id="KW-1185">Reference proteome</keyword>
<evidence type="ECO:0000313" key="2">
    <source>
        <dbReference type="EMBL" id="TXC67217.1"/>
    </source>
</evidence>
<organism evidence="2 3">
    <name type="scientific">Piscinibacter aquaticus</name>
    <dbReference type="NCBI Taxonomy" id="392597"/>
    <lineage>
        <taxon>Bacteria</taxon>
        <taxon>Pseudomonadati</taxon>
        <taxon>Pseudomonadota</taxon>
        <taxon>Betaproteobacteria</taxon>
        <taxon>Burkholderiales</taxon>
        <taxon>Sphaerotilaceae</taxon>
        <taxon>Piscinibacter</taxon>
    </lineage>
</organism>
<evidence type="ECO:0000313" key="3">
    <source>
        <dbReference type="Proteomes" id="UP000321832"/>
    </source>
</evidence>
<name>A0A5C6U301_9BURK</name>
<dbReference type="Proteomes" id="UP000321832">
    <property type="component" value="Unassembled WGS sequence"/>
</dbReference>
<dbReference type="AlphaFoldDB" id="A0A5C6U301"/>
<dbReference type="EMBL" id="VOPW01000001">
    <property type="protein sequence ID" value="TXC67217.1"/>
    <property type="molecule type" value="Genomic_DNA"/>
</dbReference>
<gene>
    <name evidence="2" type="ORF">FSC37_20385</name>
</gene>
<comment type="caution">
    <text evidence="2">The sequence shown here is derived from an EMBL/GenBank/DDBJ whole genome shotgun (WGS) entry which is preliminary data.</text>
</comment>
<sequence length="121" mass="13384">MKRLALTTLVAAALPLGAAAAEPPLGRYEGRWCVSVGEAAPDCGPAQVDVLRQRRVDVRIADIVYQLQLNSSQVDVVLMHGTMQIDGFFAPYEWVGSSLQFLDIDKRTRYELRLQPSVIGR</sequence>
<feature type="chain" id="PRO_5022895076" evidence="1">
    <location>
        <begin position="21"/>
        <end position="121"/>
    </location>
</feature>
<reference evidence="2 3" key="1">
    <citation type="submission" date="2019-08" db="EMBL/GenBank/DDBJ databases">
        <authorList>
            <person name="Khan S.A."/>
            <person name="Jeon C.O."/>
            <person name="Jeong S.E."/>
        </authorList>
    </citation>
    <scope>NUCLEOTIDE SEQUENCE [LARGE SCALE GENOMIC DNA]</scope>
    <source>
        <strain evidence="3">IMCC1728</strain>
    </source>
</reference>
<evidence type="ECO:0000256" key="1">
    <source>
        <dbReference type="SAM" id="SignalP"/>
    </source>
</evidence>
<accession>A0A5C6U301</accession>